<dbReference type="Pfam" id="PF13193">
    <property type="entry name" value="AMP-binding_C"/>
    <property type="match status" value="1"/>
</dbReference>
<evidence type="ECO:0000259" key="3">
    <source>
        <dbReference type="Pfam" id="PF00501"/>
    </source>
</evidence>
<proteinExistence type="inferred from homology"/>
<dbReference type="GO" id="GO:0031956">
    <property type="term" value="F:medium-chain fatty acid-CoA ligase activity"/>
    <property type="evidence" value="ECO:0007669"/>
    <property type="project" value="TreeGrafter"/>
</dbReference>
<name>A0AA95MLB6_9BACI</name>
<dbReference type="GO" id="GO:0006631">
    <property type="term" value="P:fatty acid metabolic process"/>
    <property type="evidence" value="ECO:0007669"/>
    <property type="project" value="TreeGrafter"/>
</dbReference>
<dbReference type="PANTHER" id="PTHR43201:SF5">
    <property type="entry name" value="MEDIUM-CHAIN ACYL-COA LIGASE ACSF2, MITOCHONDRIAL"/>
    <property type="match status" value="1"/>
</dbReference>
<dbReference type="InterPro" id="IPR000873">
    <property type="entry name" value="AMP-dep_synth/lig_dom"/>
</dbReference>
<dbReference type="InterPro" id="IPR045851">
    <property type="entry name" value="AMP-bd_C_sf"/>
</dbReference>
<reference evidence="5" key="1">
    <citation type="submission" date="2023-05" db="EMBL/GenBank/DDBJ databases">
        <title>Comparative genomics of Bacillaceae isolates and their secondary metabolite potential.</title>
        <authorList>
            <person name="Song L."/>
            <person name="Nielsen L.J."/>
            <person name="Mohite O."/>
            <person name="Xu X."/>
            <person name="Weber T."/>
            <person name="Kovacs A.T."/>
        </authorList>
    </citation>
    <scope>NUCLEOTIDE SEQUENCE</scope>
    <source>
        <strain evidence="5">XLM17</strain>
    </source>
</reference>
<keyword evidence="6" id="KW-1185">Reference proteome</keyword>
<gene>
    <name evidence="5" type="ORF">QNH39_15020</name>
</gene>
<dbReference type="EMBL" id="CP126114">
    <property type="protein sequence ID" value="WHY83995.1"/>
    <property type="molecule type" value="Genomic_DNA"/>
</dbReference>
<dbReference type="InterPro" id="IPR020845">
    <property type="entry name" value="AMP-binding_CS"/>
</dbReference>
<evidence type="ECO:0000256" key="1">
    <source>
        <dbReference type="ARBA" id="ARBA00006432"/>
    </source>
</evidence>
<dbReference type="PANTHER" id="PTHR43201">
    <property type="entry name" value="ACYL-COA SYNTHETASE"/>
    <property type="match status" value="1"/>
</dbReference>
<dbReference type="Gene3D" id="3.40.50.12780">
    <property type="entry name" value="N-terminal domain of ligase-like"/>
    <property type="match status" value="1"/>
</dbReference>
<dbReference type="PROSITE" id="PS00455">
    <property type="entry name" value="AMP_BINDING"/>
    <property type="match status" value="1"/>
</dbReference>
<evidence type="ECO:0000256" key="2">
    <source>
        <dbReference type="ARBA" id="ARBA00022598"/>
    </source>
</evidence>
<dbReference type="Pfam" id="PF00501">
    <property type="entry name" value="AMP-binding"/>
    <property type="match status" value="1"/>
</dbReference>
<sequence>MSKRKVSYYHSPGEIFPLGRTFGDVIEKAAEEFPNKVFIYYEDRTITYGQLHKYTNVIALNLIKNGFKKGDRLGICLPDWPEYSLIYYACAKTGIITMPVSPRYREKEFLMILGHSGAKHIILPANSDFDFVGMVEELKQNDLKELENIIVVGKNESIKESPYIFSFDHLIKTDLSNEEVNEQLAEYLKENSVDADSLLEICYTSGTTGAPKGVMATHNNRIAAGTLNNESWGARPSDIMIAMAPLAHSTGSNHSQNGALLGNFSVVYLGSWKPEKTLEQIERFGATILIGVPAMFISIMNHPNFLHYNVKSVRGTWCAGSPVAISVAKKISSTFNSIFIQCYGTTECGGNHCTKPEDPIELSCGSGGPPVRGTEAKVIDPDGNIVPIGQPGEVCARGVTRMLGYYNNPGANETAIDRAGWFHSGDLGVMNELGYIKIIGRIKDMIIRGGENIYISEMEEAIYQYPDIQEVHVVGYPDAYLGERTCAFIRAKSPDTIITRDDLVKFLNEKIAKYKIPDKVVMVKEFPVSHSGKIQKFKLQNMLTKEEVV</sequence>
<dbReference type="Proteomes" id="UP001178288">
    <property type="component" value="Chromosome"/>
</dbReference>
<dbReference type="KEGG" id="nnv:QNH39_15020"/>
<feature type="domain" description="AMP-dependent synthetase/ligase" evidence="3">
    <location>
        <begin position="27"/>
        <end position="406"/>
    </location>
</feature>
<accession>A0AA95MLB6</accession>
<dbReference type="InterPro" id="IPR042099">
    <property type="entry name" value="ANL_N_sf"/>
</dbReference>
<dbReference type="AlphaFoldDB" id="A0AA95MLB6"/>
<keyword evidence="2" id="KW-0436">Ligase</keyword>
<dbReference type="InterPro" id="IPR025110">
    <property type="entry name" value="AMP-bd_C"/>
</dbReference>
<dbReference type="FunFam" id="3.30.300.30:FF:000008">
    <property type="entry name" value="2,3-dihydroxybenzoate-AMP ligase"/>
    <property type="match status" value="1"/>
</dbReference>
<dbReference type="Gene3D" id="3.30.300.30">
    <property type="match status" value="1"/>
</dbReference>
<evidence type="ECO:0000313" key="5">
    <source>
        <dbReference type="EMBL" id="WHY83995.1"/>
    </source>
</evidence>
<organism evidence="5 6">
    <name type="scientific">Neobacillus novalis</name>
    <dbReference type="NCBI Taxonomy" id="220687"/>
    <lineage>
        <taxon>Bacteria</taxon>
        <taxon>Bacillati</taxon>
        <taxon>Bacillota</taxon>
        <taxon>Bacilli</taxon>
        <taxon>Bacillales</taxon>
        <taxon>Bacillaceae</taxon>
        <taxon>Neobacillus</taxon>
    </lineage>
</organism>
<evidence type="ECO:0000313" key="6">
    <source>
        <dbReference type="Proteomes" id="UP001178288"/>
    </source>
</evidence>
<dbReference type="SUPFAM" id="SSF56801">
    <property type="entry name" value="Acetyl-CoA synthetase-like"/>
    <property type="match status" value="1"/>
</dbReference>
<feature type="domain" description="AMP-binding enzyme C-terminal" evidence="4">
    <location>
        <begin position="457"/>
        <end position="533"/>
    </location>
</feature>
<protein>
    <submittedName>
        <fullName evidence="5">AMP-binding protein</fullName>
    </submittedName>
</protein>
<dbReference type="RefSeq" id="WP_066088035.1">
    <property type="nucleotide sequence ID" value="NZ_CP126114.1"/>
</dbReference>
<comment type="similarity">
    <text evidence="1">Belongs to the ATP-dependent AMP-binding enzyme family.</text>
</comment>
<evidence type="ECO:0000259" key="4">
    <source>
        <dbReference type="Pfam" id="PF13193"/>
    </source>
</evidence>